<accession>A0A8J5LXQ0</accession>
<feature type="region of interest" description="Disordered" evidence="1">
    <location>
        <begin position="88"/>
        <end position="116"/>
    </location>
</feature>
<dbReference type="OrthoDB" id="691764at2759"/>
<protein>
    <submittedName>
        <fullName evidence="2">Uncharacterized protein</fullName>
    </submittedName>
</protein>
<reference evidence="2 3" key="1">
    <citation type="submission" date="2020-08" db="EMBL/GenBank/DDBJ databases">
        <title>Plant Genome Project.</title>
        <authorList>
            <person name="Zhang R.-G."/>
        </authorList>
    </citation>
    <scope>NUCLEOTIDE SEQUENCE [LARGE SCALE GENOMIC DNA]</scope>
    <source>
        <tissue evidence="2">Rhizome</tissue>
    </source>
</reference>
<feature type="region of interest" description="Disordered" evidence="1">
    <location>
        <begin position="1"/>
        <end position="39"/>
    </location>
</feature>
<proteinExistence type="predicted"/>
<name>A0A8J5LXQ0_ZINOF</name>
<feature type="compositionally biased region" description="Low complexity" evidence="1">
    <location>
        <begin position="88"/>
        <end position="109"/>
    </location>
</feature>
<comment type="caution">
    <text evidence="2">The sequence shown here is derived from an EMBL/GenBank/DDBJ whole genome shotgun (WGS) entry which is preliminary data.</text>
</comment>
<evidence type="ECO:0000256" key="1">
    <source>
        <dbReference type="SAM" id="MobiDB-lite"/>
    </source>
</evidence>
<dbReference type="AlphaFoldDB" id="A0A8J5LXQ0"/>
<organism evidence="2 3">
    <name type="scientific">Zingiber officinale</name>
    <name type="common">Ginger</name>
    <name type="synonym">Amomum zingiber</name>
    <dbReference type="NCBI Taxonomy" id="94328"/>
    <lineage>
        <taxon>Eukaryota</taxon>
        <taxon>Viridiplantae</taxon>
        <taxon>Streptophyta</taxon>
        <taxon>Embryophyta</taxon>
        <taxon>Tracheophyta</taxon>
        <taxon>Spermatophyta</taxon>
        <taxon>Magnoliopsida</taxon>
        <taxon>Liliopsida</taxon>
        <taxon>Zingiberales</taxon>
        <taxon>Zingiberaceae</taxon>
        <taxon>Zingiber</taxon>
    </lineage>
</organism>
<dbReference type="PANTHER" id="PTHR34197:SF2">
    <property type="entry name" value="OS04G0591300 PROTEIN"/>
    <property type="match status" value="1"/>
</dbReference>
<evidence type="ECO:0000313" key="3">
    <source>
        <dbReference type="Proteomes" id="UP000734854"/>
    </source>
</evidence>
<evidence type="ECO:0000313" key="2">
    <source>
        <dbReference type="EMBL" id="KAG6527029.1"/>
    </source>
</evidence>
<dbReference type="EMBL" id="JACMSC010000003">
    <property type="protein sequence ID" value="KAG6527029.1"/>
    <property type="molecule type" value="Genomic_DNA"/>
</dbReference>
<dbReference type="Proteomes" id="UP000734854">
    <property type="component" value="Unassembled WGS sequence"/>
</dbReference>
<keyword evidence="3" id="KW-1185">Reference proteome</keyword>
<gene>
    <name evidence="2" type="ORF">ZIOFF_009116</name>
</gene>
<feature type="region of interest" description="Disordered" evidence="1">
    <location>
        <begin position="152"/>
        <end position="185"/>
    </location>
</feature>
<dbReference type="PANTHER" id="PTHR34197">
    <property type="entry name" value="OS04G0591300 PROTEIN"/>
    <property type="match status" value="1"/>
</dbReference>
<sequence>MSKQRSGGRGAMRGDRRSSADASEAVLWREEEDDGGGVVEANGEEAGWKCWRHLSQPRYGVCPACLRDRLLLLCPDCARTRPCICGSFASSSSSSSSFSSRSSAEPIRSGSRRGDGAEIGAVGPVVRLIEREPAFQRSRSVGFQLLRSKSTAAAGADVEPSPSRSRGPKIWAPFWRRNQPMEDTKQPNLYRSRSVAAGHLPDAGAGAETEGIRKRLRWHFPSPIKALRSRIATAKAAVR</sequence>